<dbReference type="OrthoDB" id="1897584at2759"/>
<dbReference type="KEGG" id="zma:100501039"/>
<dbReference type="GeneID" id="100501039"/>
<dbReference type="EMBL" id="BT068061">
    <property type="protein sequence ID" value="ACN34958.1"/>
    <property type="molecule type" value="mRNA"/>
</dbReference>
<dbReference type="PANTHER" id="PTHR35295">
    <property type="entry name" value="DNA LIGASE-LIKE PROTEIN"/>
    <property type="match status" value="1"/>
</dbReference>
<feature type="signal peptide" evidence="2">
    <location>
        <begin position="1"/>
        <end position="30"/>
    </location>
</feature>
<proteinExistence type="evidence at transcript level"/>
<keyword evidence="1" id="KW-0175">Coiled coil</keyword>
<name>C0PIE2_MAIZE</name>
<feature type="coiled-coil region" evidence="1">
    <location>
        <begin position="89"/>
        <end position="127"/>
    </location>
</feature>
<dbReference type="PANTHER" id="PTHR35295:SF2">
    <property type="entry name" value="OS07G0256300 PROTEIN"/>
    <property type="match status" value="1"/>
</dbReference>
<protein>
    <recommendedName>
        <fullName evidence="4">Transmembrane and coiled-coil domain-containing protein 5B</fullName>
    </recommendedName>
</protein>
<evidence type="ECO:0000256" key="1">
    <source>
        <dbReference type="SAM" id="Coils"/>
    </source>
</evidence>
<evidence type="ECO:0008006" key="4">
    <source>
        <dbReference type="Google" id="ProtNLM"/>
    </source>
</evidence>
<evidence type="ECO:0000256" key="2">
    <source>
        <dbReference type="SAM" id="SignalP"/>
    </source>
</evidence>
<dbReference type="ExpressionAtlas" id="C0PIE2">
    <property type="expression patterns" value="baseline and differential"/>
</dbReference>
<dbReference type="AlphaFoldDB" id="C0PIE2"/>
<reference evidence="3" key="1">
    <citation type="journal article" date="2009" name="PLoS Genet.">
        <title>Sequencing, mapping, and analysis of 27,455 maize full-length cDNAs.</title>
        <authorList>
            <person name="Soderlund C."/>
            <person name="Descour A."/>
            <person name="Kudrna D."/>
            <person name="Bomhoff M."/>
            <person name="Boyd L."/>
            <person name="Currie J."/>
            <person name="Angelova A."/>
            <person name="Collura K."/>
            <person name="Wissotski M."/>
            <person name="Ashley E."/>
            <person name="Morrow D."/>
            <person name="Fernandes J."/>
            <person name="Walbot V."/>
            <person name="Yu Y."/>
        </authorList>
    </citation>
    <scope>NUCLEOTIDE SEQUENCE</scope>
    <source>
        <strain evidence="3">B73</strain>
    </source>
</reference>
<dbReference type="RefSeq" id="NP_001332988.1">
    <property type="nucleotide sequence ID" value="NM_001346059.1"/>
</dbReference>
<evidence type="ECO:0000313" key="3">
    <source>
        <dbReference type="EMBL" id="ACN34958.1"/>
    </source>
</evidence>
<accession>C0PIE2</accession>
<keyword evidence="2" id="KW-0732">Signal</keyword>
<feature type="chain" id="PRO_5002900116" description="Transmembrane and coiled-coil domain-containing protein 5B" evidence="2">
    <location>
        <begin position="31"/>
        <end position="175"/>
    </location>
</feature>
<sequence>MHGLMKSGGPIPSSVSLQFVVNCFLTCSVAADIQTMLEETQLKFEEERQNSLKVLSNTSKEQCESSLNEEYSKFQETYDTFCKEKDAHMQTFRDLLSKVEVEKKKLLEKYEHHMEEETNTLSELDETISEKVTHAEHSVRRVNQDGKSFIVFRKSTGLFLDCGSDDDFDLDEWRC</sequence>
<organism evidence="3">
    <name type="scientific">Zea mays</name>
    <name type="common">Maize</name>
    <dbReference type="NCBI Taxonomy" id="4577"/>
    <lineage>
        <taxon>Eukaryota</taxon>
        <taxon>Viridiplantae</taxon>
        <taxon>Streptophyta</taxon>
        <taxon>Embryophyta</taxon>
        <taxon>Tracheophyta</taxon>
        <taxon>Spermatophyta</taxon>
        <taxon>Magnoliopsida</taxon>
        <taxon>Liliopsida</taxon>
        <taxon>Poales</taxon>
        <taxon>Poaceae</taxon>
        <taxon>PACMAD clade</taxon>
        <taxon>Panicoideae</taxon>
        <taxon>Andropogonodae</taxon>
        <taxon>Andropogoneae</taxon>
        <taxon>Tripsacinae</taxon>
        <taxon>Zea</taxon>
    </lineage>
</organism>